<dbReference type="AlphaFoldDB" id="A0A5Q3QAY1"/>
<organism evidence="2 3">
    <name type="scientific">Allosaccharopolyspora coralli</name>
    <dbReference type="NCBI Taxonomy" id="2665642"/>
    <lineage>
        <taxon>Bacteria</taxon>
        <taxon>Bacillati</taxon>
        <taxon>Actinomycetota</taxon>
        <taxon>Actinomycetes</taxon>
        <taxon>Pseudonocardiales</taxon>
        <taxon>Pseudonocardiaceae</taxon>
        <taxon>Allosaccharopolyspora</taxon>
    </lineage>
</organism>
<name>A0A5Q3QAY1_9PSEU</name>
<protein>
    <submittedName>
        <fullName evidence="2">Uncharacterized protein</fullName>
    </submittedName>
</protein>
<evidence type="ECO:0000256" key="1">
    <source>
        <dbReference type="SAM" id="MobiDB-lite"/>
    </source>
</evidence>
<dbReference type="EMBL" id="CP045929">
    <property type="protein sequence ID" value="QGK71718.1"/>
    <property type="molecule type" value="Genomic_DNA"/>
</dbReference>
<keyword evidence="3" id="KW-1185">Reference proteome</keyword>
<dbReference type="Proteomes" id="UP000371041">
    <property type="component" value="Chromosome"/>
</dbReference>
<dbReference type="RefSeq" id="WP_154078286.1">
    <property type="nucleotide sequence ID" value="NZ_CP045929.1"/>
</dbReference>
<dbReference type="Gene3D" id="1.20.1170.10">
    <property type="match status" value="1"/>
</dbReference>
<evidence type="ECO:0000313" key="3">
    <source>
        <dbReference type="Proteomes" id="UP000371041"/>
    </source>
</evidence>
<sequence length="305" mass="31826">MSEDLMSQAQALEEKAITVAVQELRRKANRGDGPPIEIPREHVEQDYRGRIAPLFEPFTRMPEASSYTGAIEAANDAMKQLSSGEAKDPISGGNILANPDLARAESAGDTLHDWTGAAADNFKRNFLDKFPYIAQNQFLLLGVLKGALEADQNRWGKADEDIRFLAQAVNDGLDNVLGCGKNELAFTFSVVSAVAAVGAIPFTGGASAVIAAVGAAGSVGNAGVAASKVVKKPGGSVDQVLKSMEDAIRELTKEIQDSGGKIAEALNGITGQVQGAKDSFVSPRPALAGMEGDVTTSERGLGGVN</sequence>
<gene>
    <name evidence="2" type="ORF">GIY23_21330</name>
</gene>
<reference evidence="3" key="1">
    <citation type="submission" date="2019-11" db="EMBL/GenBank/DDBJ databases">
        <title>The complete genome sequence of Saccharopolyspora sp. E2A.</title>
        <authorList>
            <person name="Zhang G."/>
        </authorList>
    </citation>
    <scope>NUCLEOTIDE SEQUENCE [LARGE SCALE GENOMIC DNA]</scope>
    <source>
        <strain evidence="3">E2A</strain>
    </source>
</reference>
<feature type="region of interest" description="Disordered" evidence="1">
    <location>
        <begin position="285"/>
        <end position="305"/>
    </location>
</feature>
<accession>A0A5Q3QAY1</accession>
<dbReference type="KEGG" id="sace:GIY23_21330"/>
<proteinExistence type="predicted"/>
<evidence type="ECO:0000313" key="2">
    <source>
        <dbReference type="EMBL" id="QGK71718.1"/>
    </source>
</evidence>